<sequence>MKFRKIKNNLRIVIDENYNGKLLSDFFKDFCFSKKAVHLLHQDKAYTLNKEYVRDATLHTGDVLLIRAYEDDDGMYPPVKGDLDVLYEDDLVLVVDKPAGLPVYPSSKEDTHSLSHYVSRYYKEHKLNVPVRYIHRLDDDTSGLVIYVKSALFQPYFDHQLAEKKIERQYMAFVKGRFPNKKTYTITQKIARNRHSNKMRVSSSGVKAVTQYKCIHNYDDYALVQCHLLTGRRHQIRVHLANIGHPLIGDPLYSKELNELDHLVPRQALHAFKISFTHPLTREQVEIESRIPNDLRVLFKK</sequence>
<dbReference type="Gene3D" id="3.30.2350.10">
    <property type="entry name" value="Pseudouridine synthase"/>
    <property type="match status" value="1"/>
</dbReference>
<accession>A0A0R2HPQ0</accession>
<dbReference type="InterPro" id="IPR050188">
    <property type="entry name" value="RluA_PseudoU_synthase"/>
</dbReference>
<dbReference type="NCBIfam" id="TIGR00005">
    <property type="entry name" value="rluA_subfam"/>
    <property type="match status" value="1"/>
</dbReference>
<evidence type="ECO:0000313" key="7">
    <source>
        <dbReference type="Proteomes" id="UP000051841"/>
    </source>
</evidence>
<organism evidence="6 7">
    <name type="scientific">Kandleria vitulina DSM 20405</name>
    <dbReference type="NCBI Taxonomy" id="1410657"/>
    <lineage>
        <taxon>Bacteria</taxon>
        <taxon>Bacillati</taxon>
        <taxon>Bacillota</taxon>
        <taxon>Erysipelotrichia</taxon>
        <taxon>Erysipelotrichales</taxon>
        <taxon>Coprobacillaceae</taxon>
        <taxon>Kandleria</taxon>
    </lineage>
</organism>
<protein>
    <recommendedName>
        <fullName evidence="4">Pseudouridine synthase</fullName>
        <ecNumber evidence="4">5.4.99.-</ecNumber>
    </recommendedName>
</protein>
<comment type="function">
    <text evidence="4">Responsible for synthesis of pseudouridine from uracil.</text>
</comment>
<dbReference type="CDD" id="cd02869">
    <property type="entry name" value="PseudoU_synth_RluA_like"/>
    <property type="match status" value="1"/>
</dbReference>
<name>A0A0R2HPQ0_9FIRM</name>
<dbReference type="EC" id="5.4.99.-" evidence="4"/>
<dbReference type="AlphaFoldDB" id="A0A0R2HPQ0"/>
<dbReference type="Pfam" id="PF00849">
    <property type="entry name" value="PseudoU_synth_2"/>
    <property type="match status" value="1"/>
</dbReference>
<comment type="caution">
    <text evidence="6">The sequence shown here is derived from an EMBL/GenBank/DDBJ whole genome shotgun (WGS) entry which is preliminary data.</text>
</comment>
<feature type="active site" evidence="3">
    <location>
        <position position="138"/>
    </location>
</feature>
<comment type="similarity">
    <text evidence="2 4">Belongs to the pseudouridine synthase RluA family.</text>
</comment>
<evidence type="ECO:0000256" key="2">
    <source>
        <dbReference type="ARBA" id="ARBA00010876"/>
    </source>
</evidence>
<dbReference type="GO" id="GO:0003723">
    <property type="term" value="F:RNA binding"/>
    <property type="evidence" value="ECO:0007669"/>
    <property type="project" value="InterPro"/>
</dbReference>
<evidence type="ECO:0000256" key="1">
    <source>
        <dbReference type="ARBA" id="ARBA00000073"/>
    </source>
</evidence>
<dbReference type="GO" id="GO:0140098">
    <property type="term" value="F:catalytic activity, acting on RNA"/>
    <property type="evidence" value="ECO:0007669"/>
    <property type="project" value="UniProtKB-ARBA"/>
</dbReference>
<dbReference type="GO" id="GO:0000455">
    <property type="term" value="P:enzyme-directed rRNA pseudouridine synthesis"/>
    <property type="evidence" value="ECO:0007669"/>
    <property type="project" value="TreeGrafter"/>
</dbReference>
<dbReference type="Proteomes" id="UP000051841">
    <property type="component" value="Unassembled WGS sequence"/>
</dbReference>
<dbReference type="SUPFAM" id="SSF55120">
    <property type="entry name" value="Pseudouridine synthase"/>
    <property type="match status" value="1"/>
</dbReference>
<dbReference type="GO" id="GO:0009982">
    <property type="term" value="F:pseudouridine synthase activity"/>
    <property type="evidence" value="ECO:0007669"/>
    <property type="project" value="InterPro"/>
</dbReference>
<dbReference type="PATRIC" id="fig|1410657.5.peg.22"/>
<dbReference type="InterPro" id="IPR006145">
    <property type="entry name" value="PsdUridine_synth_RsuA/RluA"/>
</dbReference>
<dbReference type="PANTHER" id="PTHR21600">
    <property type="entry name" value="MITOCHONDRIAL RNA PSEUDOURIDINE SYNTHASE"/>
    <property type="match status" value="1"/>
</dbReference>
<feature type="domain" description="Pseudouridine synthase RsuA/RluA-like" evidence="5">
    <location>
        <begin position="92"/>
        <end position="241"/>
    </location>
</feature>
<dbReference type="RefSeq" id="WP_051551218.1">
    <property type="nucleotide sequence ID" value="NZ_JQBL01000001.1"/>
</dbReference>
<keyword evidence="4" id="KW-0413">Isomerase</keyword>
<comment type="catalytic activity">
    <reaction evidence="1 4">
        <text>a uridine in RNA = a pseudouridine in RNA</text>
        <dbReference type="Rhea" id="RHEA:48348"/>
        <dbReference type="Rhea" id="RHEA-COMP:12068"/>
        <dbReference type="Rhea" id="RHEA-COMP:12069"/>
        <dbReference type="ChEBI" id="CHEBI:65314"/>
        <dbReference type="ChEBI" id="CHEBI:65315"/>
    </reaction>
</comment>
<reference evidence="6 7" key="1">
    <citation type="journal article" date="2015" name="Genome Announc.">
        <title>Expanding the biotechnology potential of lactobacilli through comparative genomics of 213 strains and associated genera.</title>
        <authorList>
            <person name="Sun Z."/>
            <person name="Harris H.M."/>
            <person name="McCann A."/>
            <person name="Guo C."/>
            <person name="Argimon S."/>
            <person name="Zhang W."/>
            <person name="Yang X."/>
            <person name="Jeffery I.B."/>
            <person name="Cooney J.C."/>
            <person name="Kagawa T.F."/>
            <person name="Liu W."/>
            <person name="Song Y."/>
            <person name="Salvetti E."/>
            <person name="Wrobel A."/>
            <person name="Rasinkangas P."/>
            <person name="Parkhill J."/>
            <person name="Rea M.C."/>
            <person name="O'Sullivan O."/>
            <person name="Ritari J."/>
            <person name="Douillard F.P."/>
            <person name="Paul Ross R."/>
            <person name="Yang R."/>
            <person name="Briner A.E."/>
            <person name="Felis G.E."/>
            <person name="de Vos W.M."/>
            <person name="Barrangou R."/>
            <person name="Klaenhammer T.R."/>
            <person name="Caufield P.W."/>
            <person name="Cui Y."/>
            <person name="Zhang H."/>
            <person name="O'Toole P.W."/>
        </authorList>
    </citation>
    <scope>NUCLEOTIDE SEQUENCE [LARGE SCALE GENOMIC DNA]</scope>
    <source>
        <strain evidence="6 7">DSM 20405</strain>
    </source>
</reference>
<dbReference type="EMBL" id="JQBL01000001">
    <property type="protein sequence ID" value="KRN51405.1"/>
    <property type="molecule type" value="Genomic_DNA"/>
</dbReference>
<evidence type="ECO:0000259" key="5">
    <source>
        <dbReference type="Pfam" id="PF00849"/>
    </source>
</evidence>
<evidence type="ECO:0000256" key="4">
    <source>
        <dbReference type="RuleBase" id="RU362028"/>
    </source>
</evidence>
<proteinExistence type="inferred from homology"/>
<dbReference type="InterPro" id="IPR006225">
    <property type="entry name" value="PsdUridine_synth_RluC/D"/>
</dbReference>
<dbReference type="InterPro" id="IPR020103">
    <property type="entry name" value="PsdUridine_synth_cat_dom_sf"/>
</dbReference>
<dbReference type="PANTHER" id="PTHR21600:SF35">
    <property type="entry name" value="PSEUDOURIDINE SYNTHASE"/>
    <property type="match status" value="1"/>
</dbReference>
<evidence type="ECO:0000313" key="6">
    <source>
        <dbReference type="EMBL" id="KRN51405.1"/>
    </source>
</evidence>
<gene>
    <name evidence="6" type="ORF">IV49_GL000022</name>
</gene>
<evidence type="ECO:0000256" key="3">
    <source>
        <dbReference type="PIRSR" id="PIRSR606225-1"/>
    </source>
</evidence>
<keyword evidence="7" id="KW-1185">Reference proteome</keyword>